<comment type="cofactor">
    <cofactor evidence="4">
        <name>Mg(2+)</name>
        <dbReference type="ChEBI" id="CHEBI:18420"/>
    </cofactor>
    <text evidence="4">Divalent metal ions. Mg(2+) is the most effective.</text>
</comment>
<keyword evidence="1" id="KW-0378">Hydrolase</keyword>
<feature type="binding site" evidence="4">
    <location>
        <position position="33"/>
    </location>
    <ligand>
        <name>Mg(2+)</name>
        <dbReference type="ChEBI" id="CHEBI:18420"/>
    </ligand>
</feature>
<evidence type="ECO:0000256" key="3">
    <source>
        <dbReference type="PIRSR" id="PIRSR000915-2"/>
    </source>
</evidence>
<dbReference type="PANTHER" id="PTHR19288">
    <property type="entry name" value="4-NITROPHENYLPHOSPHATASE-RELATED"/>
    <property type="match status" value="1"/>
</dbReference>
<evidence type="ECO:0000256" key="4">
    <source>
        <dbReference type="PIRSR" id="PIRSR000915-3"/>
    </source>
</evidence>
<keyword evidence="4" id="KW-0479">Metal-binding</keyword>
<dbReference type="GO" id="GO:0046872">
    <property type="term" value="F:metal ion binding"/>
    <property type="evidence" value="ECO:0007669"/>
    <property type="project" value="UniProtKB-KW"/>
</dbReference>
<dbReference type="Gene3D" id="3.40.50.1000">
    <property type="entry name" value="HAD superfamily/HAD-like"/>
    <property type="match status" value="2"/>
</dbReference>
<sequence>MSQNNCKKPKHILHMNLKEKQTFLDSFDIVLSDCDGVLWNISAPIPNAGAAINLLKIAGKAFKYVSNNDGRRSTEAYIKKVESIGARNILKNDFILPFKVLARHIKLNYPSETCYCIGTETFCQSLKETDVEVQNVTPGFDIKPDKLINAVTPIENAKLVIVDIHINMTFIDLALIHQYLLKKNCMVYINAVDDRLTVSKDLKIVGPGLFTQALVECAERDLIIFGKPSDIMAEYIVDEFQISERKRALFAGDNLFADIKFGIQQGFQTLFVPTGVHSITDMMTQMPENQPDYYADGLGDFVEFFNDITESLSK</sequence>
<feature type="binding site" evidence="4">
    <location>
        <position position="35"/>
    </location>
    <ligand>
        <name>Mg(2+)</name>
        <dbReference type="ChEBI" id="CHEBI:18420"/>
    </ligand>
</feature>
<name>A0A1I8NP04_STOCA</name>
<evidence type="ECO:0000256" key="1">
    <source>
        <dbReference type="PIRNR" id="PIRNR000915"/>
    </source>
</evidence>
<dbReference type="InterPro" id="IPR036412">
    <property type="entry name" value="HAD-like_sf"/>
</dbReference>
<evidence type="ECO:0000313" key="6">
    <source>
        <dbReference type="Proteomes" id="UP000095300"/>
    </source>
</evidence>
<feature type="active site" description="Proton donor" evidence="2">
    <location>
        <position position="35"/>
    </location>
</feature>
<gene>
    <name evidence="5" type="primary">106093295</name>
</gene>
<evidence type="ECO:0000256" key="2">
    <source>
        <dbReference type="PIRSR" id="PIRSR000915-1"/>
    </source>
</evidence>
<dbReference type="PIRSF" id="PIRSF000915">
    <property type="entry name" value="PGP-type_phosphatase"/>
    <property type="match status" value="1"/>
</dbReference>
<dbReference type="PANTHER" id="PTHR19288:SF4">
    <property type="entry name" value="RE04130P-RELATED"/>
    <property type="match status" value="1"/>
</dbReference>
<reference evidence="5" key="1">
    <citation type="submission" date="2020-05" db="UniProtKB">
        <authorList>
            <consortium name="EnsemblMetazoa"/>
        </authorList>
    </citation>
    <scope>IDENTIFICATION</scope>
    <source>
        <strain evidence="5">USDA</strain>
    </source>
</reference>
<dbReference type="GO" id="GO:0016791">
    <property type="term" value="F:phosphatase activity"/>
    <property type="evidence" value="ECO:0007669"/>
    <property type="project" value="TreeGrafter"/>
</dbReference>
<evidence type="ECO:0000313" key="5">
    <source>
        <dbReference type="EnsemblMetazoa" id="SCAU000762-PA"/>
    </source>
</evidence>
<feature type="binding site" evidence="4">
    <location>
        <position position="253"/>
    </location>
    <ligand>
        <name>Mg(2+)</name>
        <dbReference type="ChEBI" id="CHEBI:18420"/>
    </ligand>
</feature>
<comment type="similarity">
    <text evidence="1">Belongs to the HAD-like hydrolase superfamily.</text>
</comment>
<dbReference type="InterPro" id="IPR006357">
    <property type="entry name" value="HAD-SF_hydro_IIA"/>
</dbReference>
<proteinExistence type="inferred from homology"/>
<dbReference type="NCBIfam" id="TIGR01460">
    <property type="entry name" value="HAD-SF-IIA"/>
    <property type="match status" value="1"/>
</dbReference>
<dbReference type="VEuPathDB" id="VectorBase:SCAU000762"/>
<protein>
    <submittedName>
        <fullName evidence="5">Uncharacterized protein</fullName>
    </submittedName>
</protein>
<dbReference type="EnsemblMetazoa" id="SCAU000762-RA">
    <property type="protein sequence ID" value="SCAU000762-PA"/>
    <property type="gene ID" value="SCAU000762"/>
</dbReference>
<dbReference type="AlphaFoldDB" id="A0A1I8NP04"/>
<dbReference type="OrthoDB" id="413953at2759"/>
<dbReference type="Pfam" id="PF13242">
    <property type="entry name" value="Hydrolase_like"/>
    <property type="match status" value="1"/>
</dbReference>
<feature type="binding site" evidence="3">
    <location>
        <position position="227"/>
    </location>
    <ligand>
        <name>substrate</name>
    </ligand>
</feature>
<accession>A0A1I8NP04</accession>
<organism evidence="5 6">
    <name type="scientific">Stomoxys calcitrans</name>
    <name type="common">Stable fly</name>
    <name type="synonym">Conops calcitrans</name>
    <dbReference type="NCBI Taxonomy" id="35570"/>
    <lineage>
        <taxon>Eukaryota</taxon>
        <taxon>Metazoa</taxon>
        <taxon>Ecdysozoa</taxon>
        <taxon>Arthropoda</taxon>
        <taxon>Hexapoda</taxon>
        <taxon>Insecta</taxon>
        <taxon>Pterygota</taxon>
        <taxon>Neoptera</taxon>
        <taxon>Endopterygota</taxon>
        <taxon>Diptera</taxon>
        <taxon>Brachycera</taxon>
        <taxon>Muscomorpha</taxon>
        <taxon>Muscoidea</taxon>
        <taxon>Muscidae</taxon>
        <taxon>Stomoxys</taxon>
    </lineage>
</organism>
<dbReference type="STRING" id="35570.A0A1I8NP04"/>
<dbReference type="KEGG" id="scac:106093295"/>
<dbReference type="Pfam" id="PF13344">
    <property type="entry name" value="Hydrolase_6"/>
    <property type="match status" value="1"/>
</dbReference>
<dbReference type="GO" id="GO:0005737">
    <property type="term" value="C:cytoplasm"/>
    <property type="evidence" value="ECO:0007669"/>
    <property type="project" value="TreeGrafter"/>
</dbReference>
<dbReference type="SUPFAM" id="SSF56784">
    <property type="entry name" value="HAD-like"/>
    <property type="match status" value="1"/>
</dbReference>
<dbReference type="Proteomes" id="UP000095300">
    <property type="component" value="Unassembled WGS sequence"/>
</dbReference>
<feature type="binding site" evidence="3">
    <location>
        <begin position="66"/>
        <end position="68"/>
    </location>
    <ligand>
        <name>substrate</name>
    </ligand>
</feature>
<dbReference type="InterPro" id="IPR023214">
    <property type="entry name" value="HAD_sf"/>
</dbReference>
<keyword evidence="6" id="KW-1185">Reference proteome</keyword>
<keyword evidence="4" id="KW-0460">Magnesium</keyword>
<feature type="active site" description="Nucleophile" evidence="2">
    <location>
        <position position="33"/>
    </location>
</feature>